<dbReference type="GO" id="GO:0005737">
    <property type="term" value="C:cytoplasm"/>
    <property type="evidence" value="ECO:0007669"/>
    <property type="project" value="TreeGrafter"/>
</dbReference>
<dbReference type="PANTHER" id="PTHR10055:SF1">
    <property type="entry name" value="TRYPTOPHAN--TRNA LIGASE, CYTOPLASMIC"/>
    <property type="match status" value="1"/>
</dbReference>
<dbReference type="GO" id="GO:0004830">
    <property type="term" value="F:tryptophan-tRNA ligase activity"/>
    <property type="evidence" value="ECO:0007669"/>
    <property type="project" value="TreeGrafter"/>
</dbReference>
<reference evidence="2" key="1">
    <citation type="submission" date="2021-01" db="EMBL/GenBank/DDBJ databases">
        <authorList>
            <person name="Corre E."/>
            <person name="Pelletier E."/>
            <person name="Niang G."/>
            <person name="Scheremetjew M."/>
            <person name="Finn R."/>
            <person name="Kale V."/>
            <person name="Holt S."/>
            <person name="Cochrane G."/>
            <person name="Meng A."/>
            <person name="Brown T."/>
            <person name="Cohen L."/>
        </authorList>
    </citation>
    <scope>NUCLEOTIDE SEQUENCE</scope>
    <source>
        <strain evidence="2">B650</strain>
    </source>
</reference>
<gene>
    <name evidence="2" type="ORF">LDAN0321_LOCUS6928</name>
</gene>
<sequence length="515" mass="57193">MTEESKPPPPKKKKEPLIIPPEINTAQLLLQGVSAGVLGASLLDLKSRNQKIKFQSTFLKEKPRKTGKFALSYGKRFGDFAAIELKDADAIFSEVSKAIQSIIDQKAPIFQFELGINEARELYGKDVVDKMVTNATAEKVFVVWIPDLFFDITDKQVGLLENTGKIEKVELEFNKNIASALTSGAKSKKCELSFKFEVFGEFSDSGQFGLSQKSSDLPKGGDLCNLFENQVRLGALKNEEIEEEGPKPTTENEEKSDEMVVNAFEVKGIIDYDKLVDKFGSKLIEEDLLQRFAALVEKRGGKDAEGLHRFLRRGIFFSHRDLDVIVGLLEKGKKVFLYTGRGPSSSAMHLGHLIPFQFTAYLQRALDLPCVIQMTDDEKFLFKGVYKPPTSGTSTGDNLSYFQNLTVENARDIIACGFVKEKTFLFSDMEYVGRMYPNIVKIWRSVTTSTVTGIFGFTGSDNIGKVAFPAIQAAPSFASSFPTVLGTVQNEENLFAGCLIPCAIDQVFLLSLNCW</sequence>
<organism evidence="2">
    <name type="scientific">Leptocylindrus danicus</name>
    <dbReference type="NCBI Taxonomy" id="163516"/>
    <lineage>
        <taxon>Eukaryota</taxon>
        <taxon>Sar</taxon>
        <taxon>Stramenopiles</taxon>
        <taxon>Ochrophyta</taxon>
        <taxon>Bacillariophyta</taxon>
        <taxon>Coscinodiscophyceae</taxon>
        <taxon>Chaetocerotophycidae</taxon>
        <taxon>Leptocylindrales</taxon>
        <taxon>Leptocylindraceae</taxon>
        <taxon>Leptocylindrus</taxon>
    </lineage>
</organism>
<name>A0A7S2P0A0_9STRA</name>
<dbReference type="AlphaFoldDB" id="A0A7S2P0A0"/>
<dbReference type="Gene3D" id="3.40.50.620">
    <property type="entry name" value="HUPs"/>
    <property type="match status" value="1"/>
</dbReference>
<accession>A0A7S2P0A0</accession>
<dbReference type="InterPro" id="IPR014729">
    <property type="entry name" value="Rossmann-like_a/b/a_fold"/>
</dbReference>
<evidence type="ECO:0000313" key="2">
    <source>
        <dbReference type="EMBL" id="CAD9569596.1"/>
    </source>
</evidence>
<dbReference type="EMBL" id="HBGY01010969">
    <property type="protein sequence ID" value="CAD9569596.1"/>
    <property type="molecule type" value="Transcribed_RNA"/>
</dbReference>
<dbReference type="PANTHER" id="PTHR10055">
    <property type="entry name" value="TRYPTOPHANYL-TRNA SYNTHETASE"/>
    <property type="match status" value="1"/>
</dbReference>
<protein>
    <recommendedName>
        <fullName evidence="1">Tryptophanyl-tRNA synthetase</fullName>
    </recommendedName>
</protein>
<proteinExistence type="predicted"/>
<evidence type="ECO:0000256" key="1">
    <source>
        <dbReference type="ARBA" id="ARBA00030268"/>
    </source>
</evidence>
<dbReference type="GO" id="GO:0006436">
    <property type="term" value="P:tryptophanyl-tRNA aminoacylation"/>
    <property type="evidence" value="ECO:0007669"/>
    <property type="project" value="TreeGrafter"/>
</dbReference>
<dbReference type="SUPFAM" id="SSF52374">
    <property type="entry name" value="Nucleotidylyl transferase"/>
    <property type="match status" value="1"/>
</dbReference>